<dbReference type="AlphaFoldDB" id="A0A7C4H9K1"/>
<dbReference type="NCBIfam" id="NF002621">
    <property type="entry name" value="PRK02287.1"/>
    <property type="match status" value="1"/>
</dbReference>
<evidence type="ECO:0000259" key="7">
    <source>
        <dbReference type="Pfam" id="PF04034"/>
    </source>
</evidence>
<feature type="domain" description="16S/18S rRNA aminocarboxypropyltransferase Tsr3 C-terminal" evidence="7">
    <location>
        <begin position="53"/>
        <end position="177"/>
    </location>
</feature>
<organism evidence="8">
    <name type="scientific">Staphylothermus marinus</name>
    <dbReference type="NCBI Taxonomy" id="2280"/>
    <lineage>
        <taxon>Archaea</taxon>
        <taxon>Thermoproteota</taxon>
        <taxon>Thermoprotei</taxon>
        <taxon>Desulfurococcales</taxon>
        <taxon>Desulfurococcaceae</taxon>
        <taxon>Staphylothermus</taxon>
    </lineage>
</organism>
<gene>
    <name evidence="8" type="ORF">ENU14_05015</name>
</gene>
<protein>
    <recommendedName>
        <fullName evidence="1">16S rRNA aminocarboxypropyltransferase</fullName>
    </recommendedName>
</protein>
<sequence>MLKTLYKVYCLNKPRILVVYYREDDPGKNTSLKLIRKGFATLVKPFNIKGKPIVLNPFSNNYLIPKHREYVDKYGLIVVDASWRKLSIDKFINIKGIHLKLPPLIPGNPVNYGKPCILSSIEAVASSLYITHYFETYYELIKLYKWMKTFDDLNKELLEQYSRVNNQEELEKIIKQYWSKETPC</sequence>
<comment type="caution">
    <text evidence="8">The sequence shown here is derived from an EMBL/GenBank/DDBJ whole genome shotgun (WGS) entry which is preliminary data.</text>
</comment>
<keyword evidence="2" id="KW-0963">Cytoplasm</keyword>
<keyword evidence="6" id="KW-0949">S-adenosyl-L-methionine</keyword>
<dbReference type="Pfam" id="PF04034">
    <property type="entry name" value="Ribo_biogen_C"/>
    <property type="match status" value="1"/>
</dbReference>
<dbReference type="PANTHER" id="PTHR20426:SF0">
    <property type="entry name" value="18S RRNA AMINOCARBOXYPROPYLTRANSFERASE"/>
    <property type="match status" value="1"/>
</dbReference>
<evidence type="ECO:0000256" key="5">
    <source>
        <dbReference type="ARBA" id="ARBA00022679"/>
    </source>
</evidence>
<dbReference type="GO" id="GO:0106388">
    <property type="term" value="F:rRNA small subunit aminocarboxypropyltransferase activity"/>
    <property type="evidence" value="ECO:0007669"/>
    <property type="project" value="InterPro"/>
</dbReference>
<keyword evidence="4" id="KW-0698">rRNA processing</keyword>
<evidence type="ECO:0000313" key="8">
    <source>
        <dbReference type="EMBL" id="HGM58925.1"/>
    </source>
</evidence>
<keyword evidence="5" id="KW-0808">Transferase</keyword>
<evidence type="ECO:0000256" key="3">
    <source>
        <dbReference type="ARBA" id="ARBA00022517"/>
    </source>
</evidence>
<evidence type="ECO:0000256" key="6">
    <source>
        <dbReference type="ARBA" id="ARBA00022691"/>
    </source>
</evidence>
<name>A0A7C4H9K1_STAMA</name>
<keyword evidence="3" id="KW-0690">Ribosome biogenesis</keyword>
<evidence type="ECO:0000256" key="4">
    <source>
        <dbReference type="ARBA" id="ARBA00022552"/>
    </source>
</evidence>
<accession>A0A7C4H9K1</accession>
<proteinExistence type="predicted"/>
<reference evidence="8" key="1">
    <citation type="journal article" date="2020" name="mSystems">
        <title>Genome- and Community-Level Interaction Insights into Carbon Utilization and Element Cycling Functions of Hydrothermarchaeota in Hydrothermal Sediment.</title>
        <authorList>
            <person name="Zhou Z."/>
            <person name="Liu Y."/>
            <person name="Xu W."/>
            <person name="Pan J."/>
            <person name="Luo Z.H."/>
            <person name="Li M."/>
        </authorList>
    </citation>
    <scope>NUCLEOTIDE SEQUENCE [LARGE SCALE GENOMIC DNA]</scope>
    <source>
        <strain evidence="8">SpSt-642</strain>
    </source>
</reference>
<dbReference type="EMBL" id="DTBJ01000038">
    <property type="protein sequence ID" value="HGM58925.1"/>
    <property type="molecule type" value="Genomic_DNA"/>
</dbReference>
<dbReference type="PANTHER" id="PTHR20426">
    <property type="entry name" value="RIBOSOME BIOGENESIS PROTEIN TSR3 HOMOLOG"/>
    <property type="match status" value="1"/>
</dbReference>
<dbReference type="InterPro" id="IPR022968">
    <property type="entry name" value="Tsr3-like"/>
</dbReference>
<dbReference type="InterPro" id="IPR007177">
    <property type="entry name" value="Tsr3_C"/>
</dbReference>
<dbReference type="GO" id="GO:0006364">
    <property type="term" value="P:rRNA processing"/>
    <property type="evidence" value="ECO:0007669"/>
    <property type="project" value="UniProtKB-KW"/>
</dbReference>
<evidence type="ECO:0000256" key="2">
    <source>
        <dbReference type="ARBA" id="ARBA00022490"/>
    </source>
</evidence>
<evidence type="ECO:0000256" key="1">
    <source>
        <dbReference type="ARBA" id="ARBA00014114"/>
    </source>
</evidence>